<dbReference type="OrthoDB" id="7061608at2"/>
<dbReference type="Proteomes" id="UP000325295">
    <property type="component" value="Chromosome"/>
</dbReference>
<dbReference type="AlphaFoldDB" id="A0A5P1WXX6"/>
<name>A0A5P1WXX6_9LACO</name>
<organism evidence="1 2">
    <name type="scientific">Paucilactobacillus nenjiangensis</name>
    <dbReference type="NCBI Taxonomy" id="1296540"/>
    <lineage>
        <taxon>Bacteria</taxon>
        <taxon>Bacillati</taxon>
        <taxon>Bacillota</taxon>
        <taxon>Bacilli</taxon>
        <taxon>Lactobacillales</taxon>
        <taxon>Lactobacillaceae</taxon>
        <taxon>Paucilactobacillus</taxon>
    </lineage>
</organism>
<accession>A0A5P1WXX6</accession>
<evidence type="ECO:0000313" key="2">
    <source>
        <dbReference type="Proteomes" id="UP000325295"/>
    </source>
</evidence>
<dbReference type="EMBL" id="CP043939">
    <property type="protein sequence ID" value="QER66502.1"/>
    <property type="molecule type" value="Genomic_DNA"/>
</dbReference>
<reference evidence="1 2" key="1">
    <citation type="submission" date="2019-09" db="EMBL/GenBank/DDBJ databases">
        <title>Complete Genome Sequence of Lactobacillus nenjiangensis SH-Y15, isolated from sauerkraut.</title>
        <authorList>
            <person name="Yang H."/>
        </authorList>
    </citation>
    <scope>NUCLEOTIDE SEQUENCE [LARGE SCALE GENOMIC DNA]</scope>
    <source>
        <strain evidence="1 2">SH-Y15</strain>
    </source>
</reference>
<dbReference type="KEGG" id="lnn:F0161_00560"/>
<evidence type="ECO:0000313" key="1">
    <source>
        <dbReference type="EMBL" id="QER66502.1"/>
    </source>
</evidence>
<keyword evidence="2" id="KW-1185">Reference proteome</keyword>
<sequence>MQWQTVLYLPKLFSLVDSQTVTRNEQSVTVERYQAERGITPNNQHITVILDHYNQLVSYNNSAFIAQGAIPDRDEATSIALHTFEILMSEYKKEMNLIKVEYQKRGYIDLSGHVIEVPVLWVKFAHKNGSFGWATVGPNAQIIELERDTLWSTTNGERETEMWNDDTWVLARKK</sequence>
<protein>
    <submittedName>
        <fullName evidence="1">Uncharacterized protein</fullName>
    </submittedName>
</protein>
<proteinExistence type="predicted"/>
<dbReference type="RefSeq" id="WP_150203106.1">
    <property type="nucleotide sequence ID" value="NZ_CP043939.1"/>
</dbReference>
<gene>
    <name evidence="1" type="ORF">F0161_00560</name>
</gene>